<sequence>MRTTKGEFHIQALCNYLEVSNEGLFVIDCYLPPDLAEDRAILMRAFDRLLDCERS</sequence>
<name>A0A382N9S3_9ZZZZ</name>
<dbReference type="EMBL" id="UINC01098449">
    <property type="protein sequence ID" value="SVC56977.1"/>
    <property type="molecule type" value="Genomic_DNA"/>
</dbReference>
<reference evidence="1" key="1">
    <citation type="submission" date="2018-05" db="EMBL/GenBank/DDBJ databases">
        <authorList>
            <person name="Lanie J.A."/>
            <person name="Ng W.-L."/>
            <person name="Kazmierczak K.M."/>
            <person name="Andrzejewski T.M."/>
            <person name="Davidsen T.M."/>
            <person name="Wayne K.J."/>
            <person name="Tettelin H."/>
            <person name="Glass J.I."/>
            <person name="Rusch D."/>
            <person name="Podicherti R."/>
            <person name="Tsui H.-C.T."/>
            <person name="Winkler M.E."/>
        </authorList>
    </citation>
    <scope>NUCLEOTIDE SEQUENCE</scope>
</reference>
<proteinExistence type="predicted"/>
<dbReference type="AlphaFoldDB" id="A0A382N9S3"/>
<gene>
    <name evidence="1" type="ORF">METZ01_LOCUS309831</name>
</gene>
<organism evidence="1">
    <name type="scientific">marine metagenome</name>
    <dbReference type="NCBI Taxonomy" id="408172"/>
    <lineage>
        <taxon>unclassified sequences</taxon>
        <taxon>metagenomes</taxon>
        <taxon>ecological metagenomes</taxon>
    </lineage>
</organism>
<evidence type="ECO:0000313" key="1">
    <source>
        <dbReference type="EMBL" id="SVC56977.1"/>
    </source>
</evidence>
<accession>A0A382N9S3</accession>
<protein>
    <submittedName>
        <fullName evidence="1">Uncharacterized protein</fullName>
    </submittedName>
</protein>